<gene>
    <name evidence="1" type="ORF">UFOVP995_8</name>
</gene>
<proteinExistence type="predicted"/>
<reference evidence="1" key="1">
    <citation type="submission" date="2020-05" db="EMBL/GenBank/DDBJ databases">
        <authorList>
            <person name="Chiriac C."/>
            <person name="Salcher M."/>
            <person name="Ghai R."/>
            <person name="Kavagutti S V."/>
        </authorList>
    </citation>
    <scope>NUCLEOTIDE SEQUENCE</scope>
</reference>
<name>A0A6J5PYE9_9CAUD</name>
<accession>A0A6J5PYE9</accession>
<evidence type="ECO:0000313" key="1">
    <source>
        <dbReference type="EMBL" id="CAB4176172.1"/>
    </source>
</evidence>
<organism evidence="1">
    <name type="scientific">uncultured Caudovirales phage</name>
    <dbReference type="NCBI Taxonomy" id="2100421"/>
    <lineage>
        <taxon>Viruses</taxon>
        <taxon>Duplodnaviria</taxon>
        <taxon>Heunggongvirae</taxon>
        <taxon>Uroviricota</taxon>
        <taxon>Caudoviricetes</taxon>
        <taxon>Peduoviridae</taxon>
        <taxon>Maltschvirus</taxon>
        <taxon>Maltschvirus maltsch</taxon>
    </lineage>
</organism>
<protein>
    <submittedName>
        <fullName evidence="1">Uncharacterized protein</fullName>
    </submittedName>
</protein>
<sequence>MATSLTPRDLTQVAIQPSASPVNLNVTPAPGQQLRGNSLQQLGEALSGFSPTLQGMMARAADEDKRNLAIQGASVDFSQVDLNVDPNASAEERQFALNRAFKEAVVKNNAPDSANPFFLMEARKNFGRSGGLQYRNALASLQASATDPANPVPFSEIAKQAAEKVSMDSYTSDIYGAAGFASVAQEANAEFSSKFQAEMLKRQEFVAVEQTQNGIAEALRTAGASGYEWDPKGSVGVAMQQMVDSIHLTTTDPLIARKVLLGGFETAISQTKDEAEVETMMSAMGKLSFGKAQINQNPAFYSNLLTIKDQRLNEIAAEATRNERVFDQNIQQGVRGIYALGWNEKISAAMMTGNSDQAQQITEKLLDEYVTKNPGMKSDVRDGLRRELQLKLDPLYSAVGRQKNAASDAETRKILDDIDEGFIEEREVLRDRMDAAKLPVEQQMLLNRHWQENIGVVRGATTAYVQQNGKGITARILQSYVDADMATGRNASGQPILPPSKLDEANDLETEWRAGANERVKAFVRGDVLDATSGMTYRDLKASSGVEVANRAVVGILDGYYDGKVKEQNQAMRGVKSATEAGIVIGKAKTMEPRQAFIEEAAFAQKTTVTEAFAVAQGAGTSMEAQNEGFVTSIKSEVEQVNQVALDMNLGAVYNTDKLLQRLGDMWSTAQKEGKVGVLRRGFFFNTNREYTPDLVLQQYGRVKRSIAAGLSAQEVIANQTSDGVPVFGVVLPNKEAAVDYAFTVPMFKNELELTSPITANKVMDALGLPAQVREAFVARQAALIRYKRQILIKNPSLTK</sequence>
<dbReference type="EMBL" id="LR796934">
    <property type="protein sequence ID" value="CAB4176172.1"/>
    <property type="molecule type" value="Genomic_DNA"/>
</dbReference>